<dbReference type="Gene3D" id="2.40.70.10">
    <property type="entry name" value="Acid Proteases"/>
    <property type="match status" value="2"/>
</dbReference>
<dbReference type="Pfam" id="PF14541">
    <property type="entry name" value="TAXi_C"/>
    <property type="match status" value="1"/>
</dbReference>
<feature type="domain" description="Peptidase A1" evidence="4">
    <location>
        <begin position="82"/>
        <end position="449"/>
    </location>
</feature>
<dbReference type="Pfam" id="PF14543">
    <property type="entry name" value="TAXi_N"/>
    <property type="match status" value="1"/>
</dbReference>
<organism evidence="5 6">
    <name type="scientific">Stylosanthes scabra</name>
    <dbReference type="NCBI Taxonomy" id="79078"/>
    <lineage>
        <taxon>Eukaryota</taxon>
        <taxon>Viridiplantae</taxon>
        <taxon>Streptophyta</taxon>
        <taxon>Embryophyta</taxon>
        <taxon>Tracheophyta</taxon>
        <taxon>Spermatophyta</taxon>
        <taxon>Magnoliopsida</taxon>
        <taxon>eudicotyledons</taxon>
        <taxon>Gunneridae</taxon>
        <taxon>Pentapetalae</taxon>
        <taxon>rosids</taxon>
        <taxon>fabids</taxon>
        <taxon>Fabales</taxon>
        <taxon>Fabaceae</taxon>
        <taxon>Papilionoideae</taxon>
        <taxon>50 kb inversion clade</taxon>
        <taxon>dalbergioids sensu lato</taxon>
        <taxon>Dalbergieae</taxon>
        <taxon>Pterocarpus clade</taxon>
        <taxon>Stylosanthes</taxon>
    </lineage>
</organism>
<dbReference type="InterPro" id="IPR021109">
    <property type="entry name" value="Peptidase_aspartic_dom_sf"/>
</dbReference>
<dbReference type="EMBL" id="JASCZI010121581">
    <property type="protein sequence ID" value="MED6162301.1"/>
    <property type="molecule type" value="Genomic_DNA"/>
</dbReference>
<dbReference type="PANTHER" id="PTHR47965:SF6">
    <property type="entry name" value="ASPARTIC PROTEINASE GIP1-RELATED"/>
    <property type="match status" value="1"/>
</dbReference>
<dbReference type="InterPro" id="IPR033868">
    <property type="entry name" value="Xylanase_inhibitor_I-like"/>
</dbReference>
<dbReference type="SUPFAM" id="SSF50630">
    <property type="entry name" value="Acid proteases"/>
    <property type="match status" value="1"/>
</dbReference>
<evidence type="ECO:0000256" key="3">
    <source>
        <dbReference type="SAM" id="Phobius"/>
    </source>
</evidence>
<accession>A0ABU6UM06</accession>
<keyword evidence="3" id="KW-1133">Transmembrane helix</keyword>
<comment type="similarity">
    <text evidence="1">Belongs to the peptidase A1 family.</text>
</comment>
<sequence length="465" mass="50157">MKNSVLLSSIIALASSNTNHNYSSFILFLLLLLLLHCSTTLQTPKMFLLPRPLFLFLITITIQKVTPLLLSPVSKDPSTQLYTLSLYLQTPLQPTTLHLDLGSSLTWLLCNNNSSSNHHIPCNSSLCTTFNSGGACSNNTCSLFPENPITRKTLLSTANLDTLAIPTSNGSTQGSLVQITDFIFSCSTAQLLQGLAQKATGLAALGRNNLSLPAQISNSLSAARCFALCLPASTHSSGAAFFASPGPYILNSKIDLSKSLLYTPLIVNPVADTVISYNGQPSDEYFVNVTSIRINGKDVPINASILAIDQDGSGGTKISTSEPYTVMESSLYKRFVELFVNQSLAFNLTATEAVEPFGVCYREDDLTTTRVGPAVPTVDLVMHSDDVFWRIFGGNSMVRIEKEGMGMGLWCLGFVDGGAHRRTSVVIGGHQLEDNLVQFDLDSNRFGFSSSLLLQATTCSNLNNP</sequence>
<dbReference type="InterPro" id="IPR001461">
    <property type="entry name" value="Aspartic_peptidase_A1"/>
</dbReference>
<protein>
    <submittedName>
        <fullName evidence="5">Glc7p regulatory subunit</fullName>
    </submittedName>
</protein>
<evidence type="ECO:0000313" key="6">
    <source>
        <dbReference type="Proteomes" id="UP001341840"/>
    </source>
</evidence>
<evidence type="ECO:0000256" key="1">
    <source>
        <dbReference type="ARBA" id="ARBA00007447"/>
    </source>
</evidence>
<evidence type="ECO:0000313" key="5">
    <source>
        <dbReference type="EMBL" id="MED6162301.1"/>
    </source>
</evidence>
<evidence type="ECO:0000256" key="2">
    <source>
        <dbReference type="ARBA" id="ARBA00022729"/>
    </source>
</evidence>
<dbReference type="CDD" id="cd05489">
    <property type="entry name" value="xylanase_inhibitor_I_like"/>
    <property type="match status" value="1"/>
</dbReference>
<feature type="transmembrane region" description="Helical" evidence="3">
    <location>
        <begin position="24"/>
        <end position="41"/>
    </location>
</feature>
<dbReference type="PANTHER" id="PTHR47965">
    <property type="entry name" value="ASPARTYL PROTEASE-RELATED"/>
    <property type="match status" value="1"/>
</dbReference>
<dbReference type="InterPro" id="IPR033121">
    <property type="entry name" value="PEPTIDASE_A1"/>
</dbReference>
<dbReference type="Proteomes" id="UP001341840">
    <property type="component" value="Unassembled WGS sequence"/>
</dbReference>
<dbReference type="PROSITE" id="PS51767">
    <property type="entry name" value="PEPTIDASE_A1"/>
    <property type="match status" value="1"/>
</dbReference>
<comment type="caution">
    <text evidence="5">The sequence shown here is derived from an EMBL/GenBank/DDBJ whole genome shotgun (WGS) entry which is preliminary data.</text>
</comment>
<evidence type="ECO:0000259" key="4">
    <source>
        <dbReference type="PROSITE" id="PS51767"/>
    </source>
</evidence>
<keyword evidence="3" id="KW-0472">Membrane</keyword>
<keyword evidence="2" id="KW-0732">Signal</keyword>
<reference evidence="5 6" key="1">
    <citation type="journal article" date="2023" name="Plants (Basel)">
        <title>Bridging the Gap: Combining Genomics and Transcriptomics Approaches to Understand Stylosanthes scabra, an Orphan Legume from the Brazilian Caatinga.</title>
        <authorList>
            <person name="Ferreira-Neto J.R.C."/>
            <person name="da Silva M.D."/>
            <person name="Binneck E."/>
            <person name="de Melo N.F."/>
            <person name="da Silva R.H."/>
            <person name="de Melo A.L.T.M."/>
            <person name="Pandolfi V."/>
            <person name="Bustamante F.O."/>
            <person name="Brasileiro-Vidal A.C."/>
            <person name="Benko-Iseppon A.M."/>
        </authorList>
    </citation>
    <scope>NUCLEOTIDE SEQUENCE [LARGE SCALE GENOMIC DNA]</scope>
    <source>
        <tissue evidence="5">Leaves</tissue>
    </source>
</reference>
<gene>
    <name evidence="5" type="primary">GIP1_3</name>
    <name evidence="5" type="ORF">PIB30_069105</name>
</gene>
<dbReference type="InterPro" id="IPR032799">
    <property type="entry name" value="TAXi_C"/>
</dbReference>
<keyword evidence="3" id="KW-0812">Transmembrane</keyword>
<dbReference type="InterPro" id="IPR032861">
    <property type="entry name" value="TAXi_N"/>
</dbReference>
<proteinExistence type="inferred from homology"/>
<name>A0ABU6UM06_9FABA</name>
<keyword evidence="6" id="KW-1185">Reference proteome</keyword>